<comment type="subcellular location">
    <subcellularLocation>
        <location evidence="1">Cell inner membrane</location>
        <topology evidence="1">Peripheral membrane protein</topology>
    </subcellularLocation>
</comment>
<dbReference type="InterPro" id="IPR050319">
    <property type="entry name" value="ABC_transp_ATP-bind"/>
</dbReference>
<comment type="caution">
    <text evidence="7">The sequence shown here is derived from an EMBL/GenBank/DDBJ whole genome shotgun (WGS) entry which is preliminary data.</text>
</comment>
<dbReference type="NCBIfam" id="NF007739">
    <property type="entry name" value="PRK10419.1"/>
    <property type="match status" value="2"/>
</dbReference>
<evidence type="ECO:0000256" key="2">
    <source>
        <dbReference type="ARBA" id="ARBA00005417"/>
    </source>
</evidence>
<organism evidence="7 8">
    <name type="scientific">Hyphobacterium vulgare</name>
    <dbReference type="NCBI Taxonomy" id="1736751"/>
    <lineage>
        <taxon>Bacteria</taxon>
        <taxon>Pseudomonadati</taxon>
        <taxon>Pseudomonadota</taxon>
        <taxon>Alphaproteobacteria</taxon>
        <taxon>Maricaulales</taxon>
        <taxon>Maricaulaceae</taxon>
        <taxon>Hyphobacterium</taxon>
    </lineage>
</organism>
<reference evidence="8" key="1">
    <citation type="journal article" date="2019" name="Int. J. Syst. Evol. Microbiol.">
        <title>The Global Catalogue of Microorganisms (GCM) 10K type strain sequencing project: providing services to taxonomists for standard genome sequencing and annotation.</title>
        <authorList>
            <consortium name="The Broad Institute Genomics Platform"/>
            <consortium name="The Broad Institute Genome Sequencing Center for Infectious Disease"/>
            <person name="Wu L."/>
            <person name="Ma J."/>
        </authorList>
    </citation>
    <scope>NUCLEOTIDE SEQUENCE [LARGE SCALE GENOMIC DNA]</scope>
    <source>
        <strain evidence="8">KCTC 52487</strain>
    </source>
</reference>
<dbReference type="GO" id="GO:0005524">
    <property type="term" value="F:ATP binding"/>
    <property type="evidence" value="ECO:0007669"/>
    <property type="project" value="UniProtKB-KW"/>
</dbReference>
<dbReference type="PANTHER" id="PTHR43776">
    <property type="entry name" value="TRANSPORT ATP-BINDING PROTEIN"/>
    <property type="match status" value="1"/>
</dbReference>
<dbReference type="SUPFAM" id="SSF52540">
    <property type="entry name" value="P-loop containing nucleoside triphosphate hydrolases"/>
    <property type="match status" value="2"/>
</dbReference>
<accession>A0ABV6ZWA2</accession>
<dbReference type="NCBIfam" id="TIGR01727">
    <property type="entry name" value="oligo_HPY"/>
    <property type="match status" value="1"/>
</dbReference>
<keyword evidence="3" id="KW-0813">Transport</keyword>
<dbReference type="NCBIfam" id="NF008453">
    <property type="entry name" value="PRK11308.1"/>
    <property type="match status" value="2"/>
</dbReference>
<dbReference type="PROSITE" id="PS00211">
    <property type="entry name" value="ABC_TRANSPORTER_1"/>
    <property type="match status" value="1"/>
</dbReference>
<name>A0ABV6ZWA2_9PROT</name>
<dbReference type="RefSeq" id="WP_343165528.1">
    <property type="nucleotide sequence ID" value="NZ_JBHRSV010000006.1"/>
</dbReference>
<dbReference type="Pfam" id="PF00005">
    <property type="entry name" value="ABC_tran"/>
    <property type="match status" value="2"/>
</dbReference>
<evidence type="ECO:0000259" key="6">
    <source>
        <dbReference type="PROSITE" id="PS50893"/>
    </source>
</evidence>
<feature type="domain" description="ABC transporter" evidence="6">
    <location>
        <begin position="301"/>
        <end position="542"/>
    </location>
</feature>
<evidence type="ECO:0000256" key="1">
    <source>
        <dbReference type="ARBA" id="ARBA00004417"/>
    </source>
</evidence>
<gene>
    <name evidence="7" type="ORF">ACFOOR_06125</name>
</gene>
<dbReference type="CDD" id="cd03257">
    <property type="entry name" value="ABC_NikE_OppD_transporters"/>
    <property type="match status" value="2"/>
</dbReference>
<proteinExistence type="inferred from homology"/>
<dbReference type="InterPro" id="IPR013563">
    <property type="entry name" value="Oligopep_ABC_C"/>
</dbReference>
<dbReference type="PROSITE" id="PS50893">
    <property type="entry name" value="ABC_TRANSPORTER_2"/>
    <property type="match status" value="2"/>
</dbReference>
<comment type="similarity">
    <text evidence="2">Belongs to the ABC transporter superfamily.</text>
</comment>
<feature type="domain" description="ABC transporter" evidence="6">
    <location>
        <begin position="13"/>
        <end position="260"/>
    </location>
</feature>
<dbReference type="SMART" id="SM00382">
    <property type="entry name" value="AAA"/>
    <property type="match status" value="2"/>
</dbReference>
<dbReference type="InterPro" id="IPR027417">
    <property type="entry name" value="P-loop_NTPase"/>
</dbReference>
<keyword evidence="4" id="KW-0547">Nucleotide-binding</keyword>
<keyword evidence="8" id="KW-1185">Reference proteome</keyword>
<dbReference type="PANTHER" id="PTHR43776:SF7">
    <property type="entry name" value="D,D-DIPEPTIDE TRANSPORT ATP-BINDING PROTEIN DDPF-RELATED"/>
    <property type="match status" value="1"/>
</dbReference>
<dbReference type="InterPro" id="IPR017871">
    <property type="entry name" value="ABC_transporter-like_CS"/>
</dbReference>
<evidence type="ECO:0000313" key="8">
    <source>
        <dbReference type="Proteomes" id="UP001595379"/>
    </source>
</evidence>
<evidence type="ECO:0000256" key="4">
    <source>
        <dbReference type="ARBA" id="ARBA00022741"/>
    </source>
</evidence>
<dbReference type="Gene3D" id="3.40.50.300">
    <property type="entry name" value="P-loop containing nucleotide triphosphate hydrolases"/>
    <property type="match status" value="2"/>
</dbReference>
<dbReference type="InterPro" id="IPR003593">
    <property type="entry name" value="AAA+_ATPase"/>
</dbReference>
<keyword evidence="5 7" id="KW-0067">ATP-binding</keyword>
<dbReference type="Pfam" id="PF08352">
    <property type="entry name" value="oligo_HPY"/>
    <property type="match status" value="2"/>
</dbReference>
<protein>
    <submittedName>
        <fullName evidence="7">Dipeptide ABC transporter ATP-binding protein</fullName>
    </submittedName>
</protein>
<evidence type="ECO:0000256" key="5">
    <source>
        <dbReference type="ARBA" id="ARBA00022840"/>
    </source>
</evidence>
<evidence type="ECO:0000313" key="7">
    <source>
        <dbReference type="EMBL" id="MFC2925676.1"/>
    </source>
</evidence>
<dbReference type="EMBL" id="JBHRSV010000006">
    <property type="protein sequence ID" value="MFC2925676.1"/>
    <property type="molecule type" value="Genomic_DNA"/>
</dbReference>
<evidence type="ECO:0000256" key="3">
    <source>
        <dbReference type="ARBA" id="ARBA00022448"/>
    </source>
</evidence>
<dbReference type="InterPro" id="IPR003439">
    <property type="entry name" value="ABC_transporter-like_ATP-bd"/>
</dbReference>
<dbReference type="Proteomes" id="UP001595379">
    <property type="component" value="Unassembled WGS sequence"/>
</dbReference>
<sequence length="625" mass="68759">MKSDTQNAPILAVDNLNVRFDTPDGEVHAVRGISLHINPGECLAVVGESGSGKSQSFLAAMGLLSSNGKADGSIRYRGNEILNLPRGKLNKVRGKSMTMIFQDPLTSLTPHMRIGAQMNEVLQRHMGLSGDAAQRRSLEWLERVRIPEAARRLKQYPHELSGGMRQRVMIAMSMLCEPDLLIADEPTTALDVTVQAQVLDIMDELKRETGAAIALITHDMGVVARMADRVEVMKDGVYVESGAAEDIFAAPKDPYTQMLLDAMPRIDQPDKPGHEGLAPLDRDAAREPLLSVNDVRVWFPVRVSGGLFPQSKPLKAVDGVSFDLFPGETVGVVGESGCGKSTLARAILRLVPAKAGSVAWLGKDLLGLNPKKMRNARKDLQIVFQDPLASLNPRMSIGASIAEPLQVFRPDMRKSARQDAVRGMMRKVGLDPDMINRYPHELSGGQNQRVGIARAMILGPKLVVCDEAVSALDVSIQAQIIDLLKQLQRDMGLSMMFISHDLSVVREISHRVMVLYLGRVVEMADRKDIYDDARHPYTQALISAVPIPDPKIERSRERVKLDGDLPSPMDPRAQLRFMKSKLVDDPHAEQYRPKLIEVAQGHWVAEHDDPKDVLIVDPAPAAPKA</sequence>